<dbReference type="Proteomes" id="UP000189545">
    <property type="component" value="Chromosome"/>
</dbReference>
<dbReference type="OrthoDB" id="6298116at2"/>
<protein>
    <recommendedName>
        <fullName evidence="3">Peptidase M15A C-terminal domain-containing protein</fullName>
    </recommendedName>
</protein>
<reference evidence="1 2" key="1">
    <citation type="submission" date="2016-03" db="EMBL/GenBank/DDBJ databases">
        <title>Complete genome sequence of Shewanella psychrophila WP2, a deep sea bacterium isolated from west Pacific sediment.</title>
        <authorList>
            <person name="Xu G."/>
            <person name="Jian H."/>
        </authorList>
    </citation>
    <scope>NUCLEOTIDE SEQUENCE [LARGE SCALE GENOMIC DNA]</scope>
    <source>
        <strain evidence="1 2">WP2</strain>
    </source>
</reference>
<proteinExistence type="predicted"/>
<accession>A0A1S6HM43</accession>
<keyword evidence="2" id="KW-1185">Reference proteome</keyword>
<dbReference type="KEGG" id="spsw:Sps_01445"/>
<evidence type="ECO:0008006" key="3">
    <source>
        <dbReference type="Google" id="ProtNLM"/>
    </source>
</evidence>
<dbReference type="RefSeq" id="WP_149027235.1">
    <property type="nucleotide sequence ID" value="NZ_CP014782.1"/>
</dbReference>
<sequence>MSSTLDLMRYFTVKELVPEAIYLRRGEAAIELIDRRIVISAEDLRRNLIGIGYDHPITINNWCWGGNRQYSGFRPPESPDYSETSQHTRGCALDGVSQIPIKVIHKHILENPDLYPHIRFIEIDIGWLHIDCRDNANGVPLRCWSPQRGFVSVETYFKEL</sequence>
<name>A0A1S6HM43_9GAMM</name>
<dbReference type="EMBL" id="CP014782">
    <property type="protein sequence ID" value="AQS36611.1"/>
    <property type="molecule type" value="Genomic_DNA"/>
</dbReference>
<dbReference type="AlphaFoldDB" id="A0A1S6HM43"/>
<evidence type="ECO:0000313" key="2">
    <source>
        <dbReference type="Proteomes" id="UP000189545"/>
    </source>
</evidence>
<dbReference type="STRING" id="225848.Sps_01445"/>
<evidence type="ECO:0000313" key="1">
    <source>
        <dbReference type="EMBL" id="AQS36611.1"/>
    </source>
</evidence>
<organism evidence="1 2">
    <name type="scientific">Shewanella psychrophila</name>
    <dbReference type="NCBI Taxonomy" id="225848"/>
    <lineage>
        <taxon>Bacteria</taxon>
        <taxon>Pseudomonadati</taxon>
        <taxon>Pseudomonadota</taxon>
        <taxon>Gammaproteobacteria</taxon>
        <taxon>Alteromonadales</taxon>
        <taxon>Shewanellaceae</taxon>
        <taxon>Shewanella</taxon>
    </lineage>
</organism>
<gene>
    <name evidence="1" type="ORF">Sps_01445</name>
</gene>